<dbReference type="Gene3D" id="3.90.1300.10">
    <property type="entry name" value="Amidase signature (AS) domain"/>
    <property type="match status" value="1"/>
</dbReference>
<dbReference type="GO" id="GO:0004039">
    <property type="term" value="F:allophanate hydrolase activity"/>
    <property type="evidence" value="ECO:0007669"/>
    <property type="project" value="UniProtKB-EC"/>
</dbReference>
<dbReference type="Proteomes" id="UP000092743">
    <property type="component" value="Plasmid p120510"/>
</dbReference>
<accession>A0A9W3SIB1</accession>
<geneLocation type="plasmid" evidence="2 3">
    <name>p120510</name>
</geneLocation>
<evidence type="ECO:0000313" key="3">
    <source>
        <dbReference type="Proteomes" id="UP000092743"/>
    </source>
</evidence>
<keyword evidence="2" id="KW-0614">Plasmid</keyword>
<dbReference type="PANTHER" id="PTHR11895">
    <property type="entry name" value="TRANSAMIDASE"/>
    <property type="match status" value="1"/>
</dbReference>
<evidence type="ECO:0000259" key="1">
    <source>
        <dbReference type="Pfam" id="PF01425"/>
    </source>
</evidence>
<feature type="domain" description="Amidase" evidence="1">
    <location>
        <begin position="72"/>
        <end position="269"/>
    </location>
</feature>
<dbReference type="EMBL" id="CP015353">
    <property type="protein sequence ID" value="ANS52055.1"/>
    <property type="molecule type" value="Genomic_DNA"/>
</dbReference>
<gene>
    <name evidence="2" type="primary">atzF_4</name>
    <name evidence="2" type="ORF">BT246_67630</name>
</gene>
<dbReference type="InterPro" id="IPR023631">
    <property type="entry name" value="Amidase_dom"/>
</dbReference>
<name>A0A9W3SIB1_BACTU</name>
<dbReference type="Pfam" id="PF01425">
    <property type="entry name" value="Amidase"/>
    <property type="match status" value="2"/>
</dbReference>
<dbReference type="InterPro" id="IPR036928">
    <property type="entry name" value="AS_sf"/>
</dbReference>
<reference evidence="2 3" key="1">
    <citation type="submission" date="2016-04" db="EMBL/GenBank/DDBJ databases">
        <title>High quality genome of the nematocidal Bacillus thuringiensis MYBT18246.</title>
        <authorList>
            <person name="Hollensteiner J."/>
            <person name="Poehlein A."/>
            <person name="Sproeer C."/>
            <person name="Bunk B."/>
            <person name="Rosenstiel P."/>
            <person name="Schulenburg H."/>
            <person name="Liesegang H."/>
        </authorList>
    </citation>
    <scope>NUCLEOTIDE SEQUENCE [LARGE SCALE GENOMIC DNA]</scope>
    <source>
        <strain evidence="2 3">MYBT18246</strain>
        <plasmid evidence="2 3">p120510</plasmid>
    </source>
</reference>
<dbReference type="RefSeq" id="WP_065486667.1">
    <property type="nucleotide sequence ID" value="NZ_CP015353.1"/>
</dbReference>
<organism evidence="2 3">
    <name type="scientific">Bacillus thuringiensis</name>
    <dbReference type="NCBI Taxonomy" id="1428"/>
    <lineage>
        <taxon>Bacteria</taxon>
        <taxon>Bacillati</taxon>
        <taxon>Bacillota</taxon>
        <taxon>Bacilli</taxon>
        <taxon>Bacillales</taxon>
        <taxon>Bacillaceae</taxon>
        <taxon>Bacillus</taxon>
        <taxon>Bacillus cereus group</taxon>
    </lineage>
</organism>
<sequence>MGYNDPSREVSEKKFVTYEEMGIQSLLGKYRESPNYVLTVINKIWNEIQKNEKEKCPNPILIYKYSLKELLARANDLIKKRAALYDDSQFDQMYPLWGIPFIVKDILDVKGLPTTAGSVDFPNFVGQPVATKTATIIQRCLDAGAILIGKANLDMFATGLVGTRSQFGLVRNPYDQKYIAGGSSSGSAVAVALGWASFSFGTDTAGSNRVPAAFNNIVGYKPTPGLIPTTGTFPAVRSIDAVGIFSINCTDAQYVANLIKGYNPNHTQICPEVDQFSTMNCNSIENSPSSCVKINLTERGQTAPLTDYFSNPKSSTVSLSFAPQSQFSSNYSNHLTTTLDEEHQELSTKYNAPFRVGIPKQWFMNGTPEGQCYMPFFGDKGAQELYKKAIQRLIAIGGTIVQFDYSPWATIARMLYGGAWVAERYITYGAYIDEKGFPNQPISPTYPCDKSISNQQIGSGTYPPVDPATFKIISPAKEIKATRAFLDQYRFHANKQIIEEDWKKIDVILLPTTGTIYSISEVMAGYEETPPNPSANIRLNNNLGWYTNFANLLNTSAIAVPAGFRKKGDSNPLPFGVTMFANTFNDGLLFEICKRYEIELSQEKNTKNGC</sequence>
<dbReference type="EC" id="3.5.1.54" evidence="2"/>
<dbReference type="Gene3D" id="1.20.58.1700">
    <property type="match status" value="1"/>
</dbReference>
<proteinExistence type="predicted"/>
<keyword evidence="2" id="KW-0378">Hydrolase</keyword>
<protein>
    <submittedName>
        <fullName evidence="2">Allophanate hydrolase</fullName>
        <ecNumber evidence="2">3.5.1.54</ecNumber>
    </submittedName>
</protein>
<dbReference type="SUPFAM" id="SSF75304">
    <property type="entry name" value="Amidase signature (AS) enzymes"/>
    <property type="match status" value="1"/>
</dbReference>
<evidence type="ECO:0000313" key="2">
    <source>
        <dbReference type="EMBL" id="ANS52055.1"/>
    </source>
</evidence>
<dbReference type="AlphaFoldDB" id="A0A9W3SIB1"/>
<dbReference type="InterPro" id="IPR000120">
    <property type="entry name" value="Amidase"/>
</dbReference>
<feature type="domain" description="Amidase" evidence="1">
    <location>
        <begin position="379"/>
        <end position="589"/>
    </location>
</feature>
<dbReference type="PANTHER" id="PTHR11895:SF169">
    <property type="entry name" value="GLUTAMYL-TRNA(GLN) AMIDOTRANSFERASE"/>
    <property type="match status" value="1"/>
</dbReference>